<accession>A0A934K8W5</accession>
<dbReference type="Pfam" id="PF13302">
    <property type="entry name" value="Acetyltransf_3"/>
    <property type="match status" value="1"/>
</dbReference>
<reference evidence="2" key="1">
    <citation type="submission" date="2020-10" db="EMBL/GenBank/DDBJ databases">
        <title>Ca. Dormibacterota MAGs.</title>
        <authorList>
            <person name="Montgomery K."/>
        </authorList>
    </citation>
    <scope>NUCLEOTIDE SEQUENCE [LARGE SCALE GENOMIC DNA]</scope>
    <source>
        <strain evidence="2">SC8812_S17_10</strain>
    </source>
</reference>
<dbReference type="InterPro" id="IPR000182">
    <property type="entry name" value="GNAT_dom"/>
</dbReference>
<dbReference type="SUPFAM" id="SSF55729">
    <property type="entry name" value="Acyl-CoA N-acyltransferases (Nat)"/>
    <property type="match status" value="1"/>
</dbReference>
<dbReference type="CDD" id="cd04301">
    <property type="entry name" value="NAT_SF"/>
    <property type="match status" value="1"/>
</dbReference>
<dbReference type="PANTHER" id="PTHR43415:SF3">
    <property type="entry name" value="GNAT-FAMILY ACETYLTRANSFERASE"/>
    <property type="match status" value="1"/>
</dbReference>
<proteinExistence type="predicted"/>
<evidence type="ECO:0000259" key="1">
    <source>
        <dbReference type="PROSITE" id="PS51186"/>
    </source>
</evidence>
<dbReference type="InterPro" id="IPR016181">
    <property type="entry name" value="Acyl_CoA_acyltransferase"/>
</dbReference>
<evidence type="ECO:0000313" key="3">
    <source>
        <dbReference type="Proteomes" id="UP000612893"/>
    </source>
</evidence>
<dbReference type="PANTHER" id="PTHR43415">
    <property type="entry name" value="SPERMIDINE N(1)-ACETYLTRANSFERASE"/>
    <property type="match status" value="1"/>
</dbReference>
<feature type="domain" description="N-acetyltransferase" evidence="1">
    <location>
        <begin position="11"/>
        <end position="163"/>
    </location>
</feature>
<dbReference type="EMBL" id="JAEKNR010000082">
    <property type="protein sequence ID" value="MBJ7597855.1"/>
    <property type="molecule type" value="Genomic_DNA"/>
</dbReference>
<dbReference type="AlphaFoldDB" id="A0A934K8W5"/>
<dbReference type="Proteomes" id="UP000612893">
    <property type="component" value="Unassembled WGS sequence"/>
</dbReference>
<organism evidence="2 3">
    <name type="scientific">Candidatus Nephthysia bennettiae</name>
    <dbReference type="NCBI Taxonomy" id="3127016"/>
    <lineage>
        <taxon>Bacteria</taxon>
        <taxon>Bacillati</taxon>
        <taxon>Candidatus Dormiibacterota</taxon>
        <taxon>Candidatus Dormibacteria</taxon>
        <taxon>Candidatus Dormibacterales</taxon>
        <taxon>Candidatus Dormibacteraceae</taxon>
        <taxon>Candidatus Nephthysia</taxon>
    </lineage>
</organism>
<name>A0A934K8W5_9BACT</name>
<evidence type="ECO:0000313" key="2">
    <source>
        <dbReference type="EMBL" id="MBJ7597855.1"/>
    </source>
</evidence>
<dbReference type="RefSeq" id="WP_338200406.1">
    <property type="nucleotide sequence ID" value="NZ_JAEKNR010000082.1"/>
</dbReference>
<comment type="caution">
    <text evidence="2">The sequence shown here is derived from an EMBL/GenBank/DDBJ whole genome shotgun (WGS) entry which is preliminary data.</text>
</comment>
<sequence>MYGPVIAGSCFRLRPPRQDDAPVMIAWFEDLEVTARLARRFPLSLDEEQEWLRKTAADANSVFWVVEYEGRPIGGTSIDAIDWTNGHGTTGTVIGDKTAWGKGIGGEVMRLRAGFAFRELPLRKLRSGYLEGNEASRRAQAAAGYREVGRWQKQHFREGRWLDEILTELMREDWERMWPAPGD</sequence>
<gene>
    <name evidence="2" type="ORF">JF922_07185</name>
</gene>
<keyword evidence="3" id="KW-1185">Reference proteome</keyword>
<protein>
    <submittedName>
        <fullName evidence="2">GNAT family N-acetyltransferase</fullName>
    </submittedName>
</protein>
<dbReference type="PROSITE" id="PS51186">
    <property type="entry name" value="GNAT"/>
    <property type="match status" value="1"/>
</dbReference>
<dbReference type="Gene3D" id="3.40.630.30">
    <property type="match status" value="1"/>
</dbReference>